<keyword evidence="1" id="KW-0469">Meiosis</keyword>
<dbReference type="PANTHER" id="PTHR28575">
    <property type="entry name" value="MEIOSIS-SPECIFIC PROTEIN MEI4"/>
    <property type="match status" value="1"/>
</dbReference>
<dbReference type="GeneID" id="108274763"/>
<dbReference type="AlphaFoldDB" id="A0A2D0SCY7"/>
<dbReference type="InterPro" id="IPR025888">
    <property type="entry name" value="MEI4"/>
</dbReference>
<dbReference type="Proteomes" id="UP000221080">
    <property type="component" value="Chromosome 2"/>
</dbReference>
<organism evidence="5 6">
    <name type="scientific">Ictalurus punctatus</name>
    <name type="common">Channel catfish</name>
    <name type="synonym">Silurus punctatus</name>
    <dbReference type="NCBI Taxonomy" id="7998"/>
    <lineage>
        <taxon>Eukaryota</taxon>
        <taxon>Metazoa</taxon>
        <taxon>Chordata</taxon>
        <taxon>Craniata</taxon>
        <taxon>Vertebrata</taxon>
        <taxon>Euteleostomi</taxon>
        <taxon>Actinopterygii</taxon>
        <taxon>Neopterygii</taxon>
        <taxon>Teleostei</taxon>
        <taxon>Ostariophysi</taxon>
        <taxon>Siluriformes</taxon>
        <taxon>Ictaluridae</taxon>
        <taxon>Ictalurus</taxon>
    </lineage>
</organism>
<dbReference type="OrthoDB" id="6351423at2759"/>
<dbReference type="GO" id="GO:0007129">
    <property type="term" value="P:homologous chromosome pairing at meiosis"/>
    <property type="evidence" value="ECO:0007669"/>
    <property type="project" value="TreeGrafter"/>
</dbReference>
<accession>A0A2D0SCY7</accession>
<feature type="coiled-coil region" evidence="3">
    <location>
        <begin position="44"/>
        <end position="71"/>
    </location>
</feature>
<dbReference type="GO" id="GO:0000800">
    <property type="term" value="C:lateral element"/>
    <property type="evidence" value="ECO:0007669"/>
    <property type="project" value="TreeGrafter"/>
</dbReference>
<dbReference type="GO" id="GO:0006310">
    <property type="term" value="P:DNA recombination"/>
    <property type="evidence" value="ECO:0007669"/>
    <property type="project" value="InterPro"/>
</dbReference>
<comment type="similarity">
    <text evidence="2">Belongs to the MEI4L family.</text>
</comment>
<reference evidence="6" key="2">
    <citation type="submission" date="2025-08" db="UniProtKB">
        <authorList>
            <consortium name="RefSeq"/>
        </authorList>
    </citation>
    <scope>IDENTIFICATION</scope>
    <source>
        <tissue evidence="6">Blood</tissue>
    </source>
</reference>
<evidence type="ECO:0000313" key="5">
    <source>
        <dbReference type="Proteomes" id="UP000221080"/>
    </source>
</evidence>
<dbReference type="GO" id="GO:0048477">
    <property type="term" value="P:oogenesis"/>
    <property type="evidence" value="ECO:0007669"/>
    <property type="project" value="TreeGrafter"/>
</dbReference>
<gene>
    <name evidence="6" type="primary">mei4</name>
</gene>
<keyword evidence="5" id="KW-1185">Reference proteome</keyword>
<sequence>MANYGSTKWREAWHIRRAKLGVALAVIKSKPAGKSAREHAEYLAAKLKQQEENWKSKAEDLKEEVLRLKQDLLLTKLLSKQRNGAETAQGDDVVKLFSQDLTEAQLSENDSGCDTQTLSLTPDPADAVLSSTVPPYSIRPGHSSFHRDTRECALSKHMRFLQNLSALRGSGRNTQMDRGDAVMEDTALSMIKSVVEAHREAGAGRLGDVSQLDRFLQASRLVAQALEKVLCKQDVYEKAEEMLEQLLELLLNNSQLNKFAVQNNLTECLICLGGASVLGSALLKLGLSRIIGLAEHLWSACQEVPEGQQPQQVDWVRYENSFYLFWTLEQLIQARSCQARNELHHLQAQLEKDVLPLSDEFPLFALYMWRIEGLLKPACTRGT</sequence>
<dbReference type="GO" id="GO:0007283">
    <property type="term" value="P:spermatogenesis"/>
    <property type="evidence" value="ECO:0007669"/>
    <property type="project" value="TreeGrafter"/>
</dbReference>
<name>A0A2D0SCY7_ICTPU</name>
<feature type="compositionally biased region" description="Polar residues" evidence="4">
    <location>
        <begin position="107"/>
        <end position="120"/>
    </location>
</feature>
<evidence type="ECO:0000256" key="4">
    <source>
        <dbReference type="SAM" id="MobiDB-lite"/>
    </source>
</evidence>
<dbReference type="Pfam" id="PF13971">
    <property type="entry name" value="Mei4"/>
    <property type="match status" value="1"/>
</dbReference>
<dbReference type="KEGG" id="ipu:108274763"/>
<dbReference type="GO" id="GO:0042138">
    <property type="term" value="P:meiotic DNA double-strand break formation"/>
    <property type="evidence" value="ECO:0007669"/>
    <property type="project" value="InterPro"/>
</dbReference>
<evidence type="ECO:0000313" key="6">
    <source>
        <dbReference type="RefSeq" id="XP_017340587.1"/>
    </source>
</evidence>
<reference evidence="5" key="1">
    <citation type="journal article" date="2016" name="Nat. Commun.">
        <title>The channel catfish genome sequence provides insights into the evolution of scale formation in teleosts.</title>
        <authorList>
            <person name="Liu Z."/>
            <person name="Liu S."/>
            <person name="Yao J."/>
            <person name="Bao L."/>
            <person name="Zhang J."/>
            <person name="Li Y."/>
            <person name="Jiang C."/>
            <person name="Sun L."/>
            <person name="Wang R."/>
            <person name="Zhang Y."/>
            <person name="Zhou T."/>
            <person name="Zeng Q."/>
            <person name="Fu Q."/>
            <person name="Gao S."/>
            <person name="Li N."/>
            <person name="Koren S."/>
            <person name="Jiang Y."/>
            <person name="Zimin A."/>
            <person name="Xu P."/>
            <person name="Phillippy A.M."/>
            <person name="Geng X."/>
            <person name="Song L."/>
            <person name="Sun F."/>
            <person name="Li C."/>
            <person name="Wang X."/>
            <person name="Chen A."/>
            <person name="Jin Y."/>
            <person name="Yuan Z."/>
            <person name="Yang Y."/>
            <person name="Tan S."/>
            <person name="Peatman E."/>
            <person name="Lu J."/>
            <person name="Qin Z."/>
            <person name="Dunham R."/>
            <person name="Li Z."/>
            <person name="Sonstegard T."/>
            <person name="Feng J."/>
            <person name="Danzmann R.G."/>
            <person name="Schroeder S."/>
            <person name="Scheffler B."/>
            <person name="Duke M.V."/>
            <person name="Ballard L."/>
            <person name="Kucuktas H."/>
            <person name="Kaltenboeck L."/>
            <person name="Liu H."/>
            <person name="Armbruster J."/>
            <person name="Xie Y."/>
            <person name="Kirby M.L."/>
            <person name="Tian Y."/>
            <person name="Flanagan M.E."/>
            <person name="Mu W."/>
            <person name="Waldbieser G.C."/>
        </authorList>
    </citation>
    <scope>NUCLEOTIDE SEQUENCE [LARGE SCALE GENOMIC DNA]</scope>
    <source>
        <strain evidence="5">SDA103</strain>
    </source>
</reference>
<dbReference type="RefSeq" id="XP_017340587.1">
    <property type="nucleotide sequence ID" value="XM_017485098.3"/>
</dbReference>
<proteinExistence type="inferred from homology"/>
<dbReference type="CTD" id="101928601"/>
<feature type="region of interest" description="Disordered" evidence="4">
    <location>
        <begin position="107"/>
        <end position="126"/>
    </location>
</feature>
<dbReference type="PANTHER" id="PTHR28575:SF1">
    <property type="entry name" value="MEIOSIS-SPECIFIC PROTEIN MEI4"/>
    <property type="match status" value="1"/>
</dbReference>
<evidence type="ECO:0000256" key="1">
    <source>
        <dbReference type="ARBA" id="ARBA00023254"/>
    </source>
</evidence>
<dbReference type="OMA" id="MYDITQY"/>
<evidence type="ECO:0000256" key="2">
    <source>
        <dbReference type="ARBA" id="ARBA00093453"/>
    </source>
</evidence>
<protein>
    <submittedName>
        <fullName evidence="6">Meiosis-specific protein MEI4 isoform X1</fullName>
    </submittedName>
</protein>
<dbReference type="STRING" id="7998.ENSIPUP00000012149"/>
<evidence type="ECO:0000256" key="3">
    <source>
        <dbReference type="SAM" id="Coils"/>
    </source>
</evidence>
<keyword evidence="3" id="KW-0175">Coiled coil</keyword>